<gene>
    <name evidence="2" type="ORF">M407DRAFT_245651</name>
</gene>
<keyword evidence="3" id="KW-1185">Reference proteome</keyword>
<feature type="region of interest" description="Disordered" evidence="1">
    <location>
        <begin position="56"/>
        <end position="75"/>
    </location>
</feature>
<reference evidence="2 3" key="1">
    <citation type="submission" date="2014-04" db="EMBL/GenBank/DDBJ databases">
        <authorList>
            <consortium name="DOE Joint Genome Institute"/>
            <person name="Kuo A."/>
            <person name="Girlanda M."/>
            <person name="Perotto S."/>
            <person name="Kohler A."/>
            <person name="Nagy L.G."/>
            <person name="Floudas D."/>
            <person name="Copeland A."/>
            <person name="Barry K.W."/>
            <person name="Cichocki N."/>
            <person name="Veneault-Fourrey C."/>
            <person name="LaButti K."/>
            <person name="Lindquist E.A."/>
            <person name="Lipzen A."/>
            <person name="Lundell T."/>
            <person name="Morin E."/>
            <person name="Murat C."/>
            <person name="Sun H."/>
            <person name="Tunlid A."/>
            <person name="Henrissat B."/>
            <person name="Grigoriev I.V."/>
            <person name="Hibbett D.S."/>
            <person name="Martin F."/>
            <person name="Nordberg H.P."/>
            <person name="Cantor M.N."/>
            <person name="Hua S.X."/>
        </authorList>
    </citation>
    <scope>NUCLEOTIDE SEQUENCE [LARGE SCALE GENOMIC DNA]</scope>
    <source>
        <strain evidence="2 3">MUT 4182</strain>
    </source>
</reference>
<protein>
    <submittedName>
        <fullName evidence="2">Uncharacterized protein</fullName>
    </submittedName>
</protein>
<name>A0A0C3KHH3_9AGAM</name>
<dbReference type="AlphaFoldDB" id="A0A0C3KHH3"/>
<dbReference type="Proteomes" id="UP000054248">
    <property type="component" value="Unassembled WGS sequence"/>
</dbReference>
<dbReference type="HOGENOM" id="CLU_2672920_0_0_1"/>
<evidence type="ECO:0000313" key="2">
    <source>
        <dbReference type="EMBL" id="KIO20913.1"/>
    </source>
</evidence>
<evidence type="ECO:0000313" key="3">
    <source>
        <dbReference type="Proteomes" id="UP000054248"/>
    </source>
</evidence>
<evidence type="ECO:0000256" key="1">
    <source>
        <dbReference type="SAM" id="MobiDB-lite"/>
    </source>
</evidence>
<organism evidence="2 3">
    <name type="scientific">Tulasnella calospora MUT 4182</name>
    <dbReference type="NCBI Taxonomy" id="1051891"/>
    <lineage>
        <taxon>Eukaryota</taxon>
        <taxon>Fungi</taxon>
        <taxon>Dikarya</taxon>
        <taxon>Basidiomycota</taxon>
        <taxon>Agaricomycotina</taxon>
        <taxon>Agaricomycetes</taxon>
        <taxon>Cantharellales</taxon>
        <taxon>Tulasnellaceae</taxon>
        <taxon>Tulasnella</taxon>
    </lineage>
</organism>
<dbReference type="EMBL" id="KN823156">
    <property type="protein sequence ID" value="KIO20913.1"/>
    <property type="molecule type" value="Genomic_DNA"/>
</dbReference>
<proteinExistence type="predicted"/>
<sequence length="75" mass="8203">MVPASDGTPGEKYPFLLDFTLPAKRSISTFEGWQRVRAEIPVSLLSSPLIVCDGCEGVSRPPHRPSEFSPTTSQK</sequence>
<accession>A0A0C3KHH3</accession>
<reference evidence="3" key="2">
    <citation type="submission" date="2015-01" db="EMBL/GenBank/DDBJ databases">
        <title>Evolutionary Origins and Diversification of the Mycorrhizal Mutualists.</title>
        <authorList>
            <consortium name="DOE Joint Genome Institute"/>
            <consortium name="Mycorrhizal Genomics Consortium"/>
            <person name="Kohler A."/>
            <person name="Kuo A."/>
            <person name="Nagy L.G."/>
            <person name="Floudas D."/>
            <person name="Copeland A."/>
            <person name="Barry K.W."/>
            <person name="Cichocki N."/>
            <person name="Veneault-Fourrey C."/>
            <person name="LaButti K."/>
            <person name="Lindquist E.A."/>
            <person name="Lipzen A."/>
            <person name="Lundell T."/>
            <person name="Morin E."/>
            <person name="Murat C."/>
            <person name="Riley R."/>
            <person name="Ohm R."/>
            <person name="Sun H."/>
            <person name="Tunlid A."/>
            <person name="Henrissat B."/>
            <person name="Grigoriev I.V."/>
            <person name="Hibbett D.S."/>
            <person name="Martin F."/>
        </authorList>
    </citation>
    <scope>NUCLEOTIDE SEQUENCE [LARGE SCALE GENOMIC DNA]</scope>
    <source>
        <strain evidence="3">MUT 4182</strain>
    </source>
</reference>